<feature type="region of interest" description="Disordered" evidence="1">
    <location>
        <begin position="137"/>
        <end position="158"/>
    </location>
</feature>
<dbReference type="RefSeq" id="XP_033586630.1">
    <property type="nucleotide sequence ID" value="XM_033735372.1"/>
</dbReference>
<evidence type="ECO:0000313" key="3">
    <source>
        <dbReference type="Proteomes" id="UP000799767"/>
    </source>
</evidence>
<dbReference type="AlphaFoldDB" id="A0A6A6PJ43"/>
<evidence type="ECO:0000313" key="2">
    <source>
        <dbReference type="EMBL" id="KAF2480060.1"/>
    </source>
</evidence>
<proteinExistence type="predicted"/>
<reference evidence="2" key="1">
    <citation type="journal article" date="2020" name="Stud. Mycol.">
        <title>101 Dothideomycetes genomes: a test case for predicting lifestyles and emergence of pathogens.</title>
        <authorList>
            <person name="Haridas S."/>
            <person name="Albert R."/>
            <person name="Binder M."/>
            <person name="Bloem J."/>
            <person name="Labutti K."/>
            <person name="Salamov A."/>
            <person name="Andreopoulos B."/>
            <person name="Baker S."/>
            <person name="Barry K."/>
            <person name="Bills G."/>
            <person name="Bluhm B."/>
            <person name="Cannon C."/>
            <person name="Castanera R."/>
            <person name="Culley D."/>
            <person name="Daum C."/>
            <person name="Ezra D."/>
            <person name="Gonzalez J."/>
            <person name="Henrissat B."/>
            <person name="Kuo A."/>
            <person name="Liang C."/>
            <person name="Lipzen A."/>
            <person name="Lutzoni F."/>
            <person name="Magnuson J."/>
            <person name="Mondo S."/>
            <person name="Nolan M."/>
            <person name="Ohm R."/>
            <person name="Pangilinan J."/>
            <person name="Park H.-J."/>
            <person name="Ramirez L."/>
            <person name="Alfaro M."/>
            <person name="Sun H."/>
            <person name="Tritt A."/>
            <person name="Yoshinaga Y."/>
            <person name="Zwiers L.-H."/>
            <person name="Turgeon B."/>
            <person name="Goodwin S."/>
            <person name="Spatafora J."/>
            <person name="Crous P."/>
            <person name="Grigoriev I."/>
        </authorList>
    </citation>
    <scope>NUCLEOTIDE SEQUENCE</scope>
    <source>
        <strain evidence="2">CBS 113389</strain>
    </source>
</reference>
<keyword evidence="3" id="KW-1185">Reference proteome</keyword>
<evidence type="ECO:0000256" key="1">
    <source>
        <dbReference type="SAM" id="MobiDB-lite"/>
    </source>
</evidence>
<protein>
    <submittedName>
        <fullName evidence="2">Uncharacterized protein</fullName>
    </submittedName>
</protein>
<name>A0A6A6PJ43_9PEZI</name>
<dbReference type="EMBL" id="MU001640">
    <property type="protein sequence ID" value="KAF2480060.1"/>
    <property type="molecule type" value="Genomic_DNA"/>
</dbReference>
<dbReference type="GeneID" id="54476374"/>
<dbReference type="Proteomes" id="UP000799767">
    <property type="component" value="Unassembled WGS sequence"/>
</dbReference>
<organism evidence="2 3">
    <name type="scientific">Neohortaea acidophila</name>
    <dbReference type="NCBI Taxonomy" id="245834"/>
    <lineage>
        <taxon>Eukaryota</taxon>
        <taxon>Fungi</taxon>
        <taxon>Dikarya</taxon>
        <taxon>Ascomycota</taxon>
        <taxon>Pezizomycotina</taxon>
        <taxon>Dothideomycetes</taxon>
        <taxon>Dothideomycetidae</taxon>
        <taxon>Mycosphaerellales</taxon>
        <taxon>Teratosphaeriaceae</taxon>
        <taxon>Neohortaea</taxon>
    </lineage>
</organism>
<gene>
    <name evidence="2" type="ORF">BDY17DRAFT_30983</name>
</gene>
<sequence>MMLRSFATVGDDASRPLVLSMLDSPSTQDIQGRLAHLGQTVRSDGVVSALTEYSRVSQMLEMRLIAMYLNILLAGYLNLSSRPHVTSRAKYEARWRCASPLHATEAGKCHRRAGSPASTLIHFVHVWAQRCSGCLAAPRRSNSSDGAAGARPINYRAA</sequence>
<accession>A0A6A6PJ43</accession>